<dbReference type="Gene3D" id="3.90.226.10">
    <property type="entry name" value="2-enoyl-CoA Hydratase, Chain A, domain 1"/>
    <property type="match status" value="1"/>
</dbReference>
<reference evidence="6" key="1">
    <citation type="journal article" date="2012" name="G3 (Bethesda)">
        <title>Pichia sorbitophila, an interspecies yeast hybrid reveals early steps of genome resolution following polyploidization.</title>
        <authorList>
            <person name="Leh Louis V."/>
            <person name="Despons L."/>
            <person name="Friedrich A."/>
            <person name="Martin T."/>
            <person name="Durrens P."/>
            <person name="Casaregola S."/>
            <person name="Neuveglise C."/>
            <person name="Fairhead C."/>
            <person name="Marck C."/>
            <person name="Cruz J.A."/>
            <person name="Straub M.L."/>
            <person name="Kugler V."/>
            <person name="Sacerdot C."/>
            <person name="Uzunov Z."/>
            <person name="Thierry A."/>
            <person name="Weiss S."/>
            <person name="Bleykasten C."/>
            <person name="De Montigny J."/>
            <person name="Jacques N."/>
            <person name="Jung P."/>
            <person name="Lemaire M."/>
            <person name="Mallet S."/>
            <person name="Morel G."/>
            <person name="Richard G.F."/>
            <person name="Sarkar A."/>
            <person name="Savel G."/>
            <person name="Schacherer J."/>
            <person name="Seret M.L."/>
            <person name="Talla E."/>
            <person name="Samson G."/>
            <person name="Jubin C."/>
            <person name="Poulain J."/>
            <person name="Vacherie B."/>
            <person name="Barbe V."/>
            <person name="Pelletier E."/>
            <person name="Sherman D.J."/>
            <person name="Westhof E."/>
            <person name="Weissenbach J."/>
            <person name="Baret P.V."/>
            <person name="Wincker P."/>
            <person name="Gaillardin C."/>
            <person name="Dujon B."/>
            <person name="Souciet J.L."/>
        </authorList>
    </citation>
    <scope>NUCLEOTIDE SEQUENCE [LARGE SCALE GENOMIC DNA]</scope>
    <source>
        <strain evidence="6">CBS 270.75 / DBVPG 7215 / KCTC 17166 / NRRL Y-17582</strain>
    </source>
</reference>
<dbReference type="GO" id="GO:0003735">
    <property type="term" value="F:structural constituent of ribosome"/>
    <property type="evidence" value="ECO:0007669"/>
    <property type="project" value="EnsemblFungi"/>
</dbReference>
<dbReference type="FunFam" id="3.90.226.10:FF:000080">
    <property type="entry name" value="3-hydroxyisobutyryl-CoA hydrolase, mitochondrial"/>
    <property type="match status" value="1"/>
</dbReference>
<keyword evidence="6" id="KW-1185">Reference proteome</keyword>
<dbReference type="CDD" id="cd06558">
    <property type="entry name" value="crotonase-like"/>
    <property type="match status" value="1"/>
</dbReference>
<protein>
    <recommendedName>
        <fullName evidence="2">3-hydroxyisobutyryl-CoA hydrolase</fullName>
        <ecNumber evidence="2">3.1.2.4</ecNumber>
    </recommendedName>
</protein>
<dbReference type="GO" id="GO:0006574">
    <property type="term" value="P:L-valine catabolic process"/>
    <property type="evidence" value="ECO:0007669"/>
    <property type="project" value="TreeGrafter"/>
</dbReference>
<sequence length="510" mass="57117">MRRNGYGHNHTFEITKRINRVSFIICTSGDCKTMLRQALKQLYNRKNMSSVVEFTVNNTARRITLNRSKKLNALDYEMCAVIFPAVQEYAKSDVNNVIIIDSSSSPRAFCAGGDVAALSKELLKGNSSVANTYFQAEYSLNWLLATMEKPVVAIMDGITMGGGVGLCIHVPFRVATENTLWAMPESAIGLFADVGTTFGLPRVVTLGGSECQLGYFVCITGDILSGADAYVAGLASHYVDSAHVADLQTRLGELQPNKDADLMFEITNKAIGEFSTPLPKDYKFKYSAAQLDVIEKVFRLDTPLKDVFKSLEEISASPSWSKEAQEFAKETRDKLSLKSIVSMEVTREQFRRNFFNDIQTAMKQDLITATNMCNFQELTEFAKATSHKLLERKKTPYNWEVKDISMGALSRILSPNPENPVSLLDIGSVTFKKYMHHEKFILPNEDKVQAYIVGSDQSGRSMAVTKPEAIRYFTEFNPSTKGKVGVEYIVGFIIDRKCETDRDGFLKWKY</sequence>
<evidence type="ECO:0000313" key="6">
    <source>
        <dbReference type="Proteomes" id="UP000006790"/>
    </source>
</evidence>
<dbReference type="eggNOG" id="KOG1684">
    <property type="taxonomic scope" value="Eukaryota"/>
</dbReference>
<evidence type="ECO:0000259" key="4">
    <source>
        <dbReference type="Pfam" id="PF16113"/>
    </source>
</evidence>
<dbReference type="SUPFAM" id="SSF52096">
    <property type="entry name" value="ClpP/crotonase"/>
    <property type="match status" value="1"/>
</dbReference>
<dbReference type="STRING" id="931890.G8JNT3"/>
<keyword evidence="3" id="KW-0378">Hydrolase</keyword>
<organism evidence="5 6">
    <name type="scientific">Eremothecium cymbalariae (strain CBS 270.75 / DBVPG 7215 / KCTC 17166 / NRRL Y-17582)</name>
    <name type="common">Yeast</name>
    <dbReference type="NCBI Taxonomy" id="931890"/>
    <lineage>
        <taxon>Eukaryota</taxon>
        <taxon>Fungi</taxon>
        <taxon>Dikarya</taxon>
        <taxon>Ascomycota</taxon>
        <taxon>Saccharomycotina</taxon>
        <taxon>Saccharomycetes</taxon>
        <taxon>Saccharomycetales</taxon>
        <taxon>Saccharomycetaceae</taxon>
        <taxon>Eremothecium</taxon>
    </lineage>
</organism>
<dbReference type="PANTHER" id="PTHR43176:SF3">
    <property type="entry name" value="3-HYDROXYISOBUTYRYL-COA HYDROLASE, MITOCHONDRIAL"/>
    <property type="match status" value="1"/>
</dbReference>
<dbReference type="Pfam" id="PF16113">
    <property type="entry name" value="ECH_2"/>
    <property type="match status" value="1"/>
</dbReference>
<proteinExistence type="predicted"/>
<accession>G8JNT3</accession>
<dbReference type="Proteomes" id="UP000006790">
    <property type="component" value="Chromosome 2"/>
</dbReference>
<feature type="domain" description="Enoyl-CoA hydratase/isomerase" evidence="4">
    <location>
        <begin position="61"/>
        <end position="404"/>
    </location>
</feature>
<name>G8JNT3_ERECY</name>
<dbReference type="RefSeq" id="XP_003645175.1">
    <property type="nucleotide sequence ID" value="XM_003645127.1"/>
</dbReference>
<dbReference type="EMBL" id="CP002498">
    <property type="protein sequence ID" value="AET38358.1"/>
    <property type="molecule type" value="Genomic_DNA"/>
</dbReference>
<dbReference type="InterPro" id="IPR029045">
    <property type="entry name" value="ClpP/crotonase-like_dom_sf"/>
</dbReference>
<dbReference type="PANTHER" id="PTHR43176">
    <property type="entry name" value="3-HYDROXYISOBUTYRYL-COA HYDROLASE-RELATED"/>
    <property type="match status" value="1"/>
</dbReference>
<evidence type="ECO:0000256" key="2">
    <source>
        <dbReference type="ARBA" id="ARBA00011915"/>
    </source>
</evidence>
<gene>
    <name evidence="5" type="ordered locus">Ecym_2647</name>
</gene>
<dbReference type="InterPro" id="IPR032259">
    <property type="entry name" value="HIBYL-CoA-H"/>
</dbReference>
<dbReference type="InterPro" id="IPR045004">
    <property type="entry name" value="ECH_dom"/>
</dbReference>
<dbReference type="AlphaFoldDB" id="G8JNT3"/>
<dbReference type="GeneID" id="11468416"/>
<dbReference type="GO" id="GO:0005763">
    <property type="term" value="C:mitochondrial small ribosomal subunit"/>
    <property type="evidence" value="ECO:0007669"/>
    <property type="project" value="EnsemblFungi"/>
</dbReference>
<dbReference type="InParanoid" id="G8JNT3"/>
<dbReference type="OMA" id="CIWNGYA"/>
<dbReference type="KEGG" id="erc:Ecym_2647"/>
<dbReference type="HOGENOM" id="CLU_009834_22_0_1"/>
<dbReference type="GO" id="GO:0003860">
    <property type="term" value="F:3-hydroxyisobutyryl-CoA hydrolase activity"/>
    <property type="evidence" value="ECO:0007669"/>
    <property type="project" value="UniProtKB-EC"/>
</dbReference>
<dbReference type="EC" id="3.1.2.4" evidence="2"/>
<evidence type="ECO:0000313" key="5">
    <source>
        <dbReference type="EMBL" id="AET38358.1"/>
    </source>
</evidence>
<evidence type="ECO:0000256" key="1">
    <source>
        <dbReference type="ARBA" id="ARBA00001709"/>
    </source>
</evidence>
<evidence type="ECO:0000256" key="3">
    <source>
        <dbReference type="ARBA" id="ARBA00022801"/>
    </source>
</evidence>
<dbReference type="FunCoup" id="G8JNT3">
    <property type="interactions" value="681"/>
</dbReference>
<comment type="catalytic activity">
    <reaction evidence="1">
        <text>3-hydroxy-2-methylpropanoyl-CoA + H2O = 3-hydroxy-2-methylpropanoate + CoA + H(+)</text>
        <dbReference type="Rhea" id="RHEA:20888"/>
        <dbReference type="ChEBI" id="CHEBI:11805"/>
        <dbReference type="ChEBI" id="CHEBI:15377"/>
        <dbReference type="ChEBI" id="CHEBI:15378"/>
        <dbReference type="ChEBI" id="CHEBI:57287"/>
        <dbReference type="ChEBI" id="CHEBI:57340"/>
        <dbReference type="EC" id="3.1.2.4"/>
    </reaction>
</comment>
<dbReference type="OrthoDB" id="1737613at2759"/>